<dbReference type="RefSeq" id="WP_132753135.1">
    <property type="nucleotide sequence ID" value="NZ_BNBW01000012.1"/>
</dbReference>
<dbReference type="EMBL" id="CP023692">
    <property type="protein sequence ID" value="QEV43864.1"/>
    <property type="molecule type" value="Genomic_DNA"/>
</dbReference>
<reference evidence="1 2" key="1">
    <citation type="submission" date="2017-09" db="EMBL/GenBank/DDBJ databases">
        <authorList>
            <person name="Lee N."/>
            <person name="Cho B.-K."/>
        </authorList>
    </citation>
    <scope>NUCLEOTIDE SEQUENCE [LARGE SCALE GENOMIC DNA]</scope>
    <source>
        <strain evidence="1 2">ATCC 27476</strain>
    </source>
</reference>
<sequence>MRHRDRVPEDQDVRNAGPAGAAHRLVLLRHAKSAWPDGVPDHDRPLGPRGLRDAPEAGRLLARTCGAPDLVLCSPARRTRQTWDLAAAELDRMPRVRHDPRLYAADAQDLLDVVREVPAEVGTLLLVGHNPGMEELALLLAGAAVGDALERVRTKFPTSAVAVLSLRGPWSDLGRGTALLTDVAVPRG</sequence>
<dbReference type="AlphaFoldDB" id="A0A5J6J4R9"/>
<gene>
    <name evidence="1" type="ORF">CP980_01145</name>
</gene>
<accession>A0A5J6J4R9</accession>
<proteinExistence type="predicted"/>
<evidence type="ECO:0000313" key="2">
    <source>
        <dbReference type="Proteomes" id="UP000325563"/>
    </source>
</evidence>
<dbReference type="InterPro" id="IPR013078">
    <property type="entry name" value="His_Pase_superF_clade-1"/>
</dbReference>
<protein>
    <submittedName>
        <fullName evidence="1">Histidine phosphatase family protein</fullName>
    </submittedName>
</protein>
<dbReference type="SUPFAM" id="SSF53254">
    <property type="entry name" value="Phosphoglycerate mutase-like"/>
    <property type="match status" value="1"/>
</dbReference>
<dbReference type="PANTHER" id="PTHR47623:SF1">
    <property type="entry name" value="OS09G0287300 PROTEIN"/>
    <property type="match status" value="1"/>
</dbReference>
<dbReference type="KEGG" id="svn:CP980_01145"/>
<dbReference type="PANTHER" id="PTHR47623">
    <property type="entry name" value="OS09G0287300 PROTEIN"/>
    <property type="match status" value="1"/>
</dbReference>
<evidence type="ECO:0000313" key="1">
    <source>
        <dbReference type="EMBL" id="QEV43864.1"/>
    </source>
</evidence>
<keyword evidence="2" id="KW-1185">Reference proteome</keyword>
<organism evidence="1 2">
    <name type="scientific">Streptomyces vinaceus</name>
    <dbReference type="NCBI Taxonomy" id="1960"/>
    <lineage>
        <taxon>Bacteria</taxon>
        <taxon>Bacillati</taxon>
        <taxon>Actinomycetota</taxon>
        <taxon>Actinomycetes</taxon>
        <taxon>Kitasatosporales</taxon>
        <taxon>Streptomycetaceae</taxon>
        <taxon>Streptomyces</taxon>
    </lineage>
</organism>
<dbReference type="InterPro" id="IPR029033">
    <property type="entry name" value="His_PPase_superfam"/>
</dbReference>
<dbReference type="SMART" id="SM00855">
    <property type="entry name" value="PGAM"/>
    <property type="match status" value="1"/>
</dbReference>
<dbReference type="Proteomes" id="UP000325563">
    <property type="component" value="Chromosome"/>
</dbReference>
<dbReference type="GeneID" id="95609183"/>
<dbReference type="Pfam" id="PF00300">
    <property type="entry name" value="His_Phos_1"/>
    <property type="match status" value="1"/>
</dbReference>
<name>A0A5J6J4R9_STRVI</name>
<dbReference type="Gene3D" id="3.40.50.1240">
    <property type="entry name" value="Phosphoglycerate mutase-like"/>
    <property type="match status" value="1"/>
</dbReference>
<dbReference type="CDD" id="cd07067">
    <property type="entry name" value="HP_PGM_like"/>
    <property type="match status" value="1"/>
</dbReference>